<organism evidence="6 7">
    <name type="scientific">Pseudoalteromonas fenneropenaei</name>
    <dbReference type="NCBI Taxonomy" id="1737459"/>
    <lineage>
        <taxon>Bacteria</taxon>
        <taxon>Pseudomonadati</taxon>
        <taxon>Pseudomonadota</taxon>
        <taxon>Gammaproteobacteria</taxon>
        <taxon>Alteromonadales</taxon>
        <taxon>Pseudoalteromonadaceae</taxon>
        <taxon>Pseudoalteromonas</taxon>
    </lineage>
</organism>
<feature type="domain" description="CusB-like beta-barrel" evidence="4">
    <location>
        <begin position="217"/>
        <end position="284"/>
    </location>
</feature>
<feature type="domain" description="CzcB-like C-terminal circularly permuted SH3-like" evidence="5">
    <location>
        <begin position="294"/>
        <end position="347"/>
    </location>
</feature>
<keyword evidence="7" id="KW-1185">Reference proteome</keyword>
<evidence type="ECO:0000313" key="7">
    <source>
        <dbReference type="Proteomes" id="UP001595453"/>
    </source>
</evidence>
<gene>
    <name evidence="6" type="ORF">ACFOEE_08025</name>
</gene>
<dbReference type="InterPro" id="IPR006143">
    <property type="entry name" value="RND_pump_MFP"/>
</dbReference>
<dbReference type="EMBL" id="JBHRSD010000012">
    <property type="protein sequence ID" value="MFC3032462.1"/>
    <property type="molecule type" value="Genomic_DNA"/>
</dbReference>
<feature type="domain" description="Multidrug resistance protein MdtA-like barrel-sandwich hybrid" evidence="3">
    <location>
        <begin position="73"/>
        <end position="205"/>
    </location>
</feature>
<dbReference type="Proteomes" id="UP001595453">
    <property type="component" value="Unassembled WGS sequence"/>
</dbReference>
<evidence type="ECO:0000259" key="4">
    <source>
        <dbReference type="Pfam" id="PF25954"/>
    </source>
</evidence>
<dbReference type="NCBIfam" id="TIGR01730">
    <property type="entry name" value="RND_mfp"/>
    <property type="match status" value="1"/>
</dbReference>
<dbReference type="SUPFAM" id="SSF111369">
    <property type="entry name" value="HlyD-like secretion proteins"/>
    <property type="match status" value="1"/>
</dbReference>
<dbReference type="Pfam" id="PF25975">
    <property type="entry name" value="CzcB_C"/>
    <property type="match status" value="1"/>
</dbReference>
<proteinExistence type="inferred from homology"/>
<dbReference type="InterPro" id="IPR058625">
    <property type="entry name" value="MdtA-like_BSH"/>
</dbReference>
<comment type="similarity">
    <text evidence="1">Belongs to the membrane fusion protein (MFP) (TC 8.A.1) family.</text>
</comment>
<evidence type="ECO:0000259" key="5">
    <source>
        <dbReference type="Pfam" id="PF25975"/>
    </source>
</evidence>
<evidence type="ECO:0000256" key="1">
    <source>
        <dbReference type="ARBA" id="ARBA00009477"/>
    </source>
</evidence>
<protein>
    <submittedName>
        <fullName evidence="6">Efflux RND transporter periplasmic adaptor subunit</fullName>
    </submittedName>
</protein>
<feature type="coiled-coil region" evidence="2">
    <location>
        <begin position="110"/>
        <end position="175"/>
    </location>
</feature>
<name>A0ABV7CIM7_9GAMM</name>
<dbReference type="RefSeq" id="WP_377122995.1">
    <property type="nucleotide sequence ID" value="NZ_JBHRSD010000012.1"/>
</dbReference>
<keyword evidence="2" id="KW-0175">Coiled coil</keyword>
<evidence type="ECO:0000313" key="6">
    <source>
        <dbReference type="EMBL" id="MFC3032462.1"/>
    </source>
</evidence>
<dbReference type="Gene3D" id="2.40.50.100">
    <property type="match status" value="1"/>
</dbReference>
<reference evidence="7" key="1">
    <citation type="journal article" date="2019" name="Int. J. Syst. Evol. Microbiol.">
        <title>The Global Catalogue of Microorganisms (GCM) 10K type strain sequencing project: providing services to taxonomists for standard genome sequencing and annotation.</title>
        <authorList>
            <consortium name="The Broad Institute Genomics Platform"/>
            <consortium name="The Broad Institute Genome Sequencing Center for Infectious Disease"/>
            <person name="Wu L."/>
            <person name="Ma J."/>
        </authorList>
    </citation>
    <scope>NUCLEOTIDE SEQUENCE [LARGE SCALE GENOMIC DNA]</scope>
    <source>
        <strain evidence="7">KCTC 42730</strain>
    </source>
</reference>
<accession>A0ABV7CIM7</accession>
<dbReference type="Gene3D" id="1.10.287.470">
    <property type="entry name" value="Helix hairpin bin"/>
    <property type="match status" value="1"/>
</dbReference>
<dbReference type="PANTHER" id="PTHR30469">
    <property type="entry name" value="MULTIDRUG RESISTANCE PROTEIN MDTA"/>
    <property type="match status" value="1"/>
</dbReference>
<dbReference type="Pfam" id="PF25917">
    <property type="entry name" value="BSH_RND"/>
    <property type="match status" value="1"/>
</dbReference>
<comment type="caution">
    <text evidence="6">The sequence shown here is derived from an EMBL/GenBank/DDBJ whole genome shotgun (WGS) entry which is preliminary data.</text>
</comment>
<dbReference type="Gene3D" id="2.40.420.20">
    <property type="match status" value="1"/>
</dbReference>
<dbReference type="Gene3D" id="2.40.30.170">
    <property type="match status" value="1"/>
</dbReference>
<evidence type="ECO:0000259" key="3">
    <source>
        <dbReference type="Pfam" id="PF25917"/>
    </source>
</evidence>
<dbReference type="PANTHER" id="PTHR30469:SF15">
    <property type="entry name" value="HLYD FAMILY OF SECRETION PROTEINS"/>
    <property type="match status" value="1"/>
</dbReference>
<dbReference type="InterPro" id="IPR058649">
    <property type="entry name" value="CzcB_C"/>
</dbReference>
<dbReference type="InterPro" id="IPR058792">
    <property type="entry name" value="Beta-barrel_RND_2"/>
</dbReference>
<sequence>MRLTKQFWLSLAAIGGLLVSVAWMAGLFSSKVAPGNKAPTTAYLGETLRVTTSLLTLSERAPGSVVAKENTIIASRLLAQLKTLTVRAGDKVTQGQRLASLDDADLTAQVAQVQAEQDANNAQLQQAQKQLERAQALLQQGLVAINQVDEWRAKVDELLARRNALQQQLTAAQVALGYATIHAPFSGTVVERLVEPGTIVAPGTALLSLYNPAQLQVQAAVREQQAAHLQVGDSLTIYVPAAKLTQQATISEVVPVADSNARSFLVKLDMGLLPGVIPGMFAELEYPLEQRPAIMIPAALVQQYGQLDMVQVVENGQLSRRYVRLGRSLGAEVEVLSGLNVGDTLAAL</sequence>
<evidence type="ECO:0000256" key="2">
    <source>
        <dbReference type="SAM" id="Coils"/>
    </source>
</evidence>
<dbReference type="Pfam" id="PF25954">
    <property type="entry name" value="Beta-barrel_RND_2"/>
    <property type="match status" value="1"/>
</dbReference>